<dbReference type="InterPro" id="IPR027417">
    <property type="entry name" value="P-loop_NTPase"/>
</dbReference>
<reference evidence="8 9" key="1">
    <citation type="submission" date="2019-07" db="EMBL/GenBank/DDBJ databases">
        <title>Full genome sequence of Luteimonas sp. Gr-4.</title>
        <authorList>
            <person name="Im W.-T."/>
        </authorList>
    </citation>
    <scope>NUCLEOTIDE SEQUENCE [LARGE SCALE GENOMIC DNA]</scope>
    <source>
        <strain evidence="8 9">Gr-4</strain>
    </source>
</reference>
<keyword evidence="9" id="KW-1185">Reference proteome</keyword>
<protein>
    <submittedName>
        <fullName evidence="8">Type IV secretory system conjugative DNA transfer family protein</fullName>
    </submittedName>
</protein>
<feature type="transmembrane region" description="Helical" evidence="7">
    <location>
        <begin position="65"/>
        <end position="86"/>
    </location>
</feature>
<dbReference type="OrthoDB" id="9759295at2"/>
<accession>A0A518N2K2</accession>
<dbReference type="Pfam" id="PF02534">
    <property type="entry name" value="T4SS-DNA_transf"/>
    <property type="match status" value="1"/>
</dbReference>
<dbReference type="RefSeq" id="WP_144890541.1">
    <property type="nucleotide sequence ID" value="NZ_CP042218.1"/>
</dbReference>
<evidence type="ECO:0000256" key="5">
    <source>
        <dbReference type="ARBA" id="ARBA00022989"/>
    </source>
</evidence>
<proteinExistence type="inferred from homology"/>
<dbReference type="InterPro" id="IPR003688">
    <property type="entry name" value="TraG/VirD4"/>
</dbReference>
<dbReference type="InterPro" id="IPR051539">
    <property type="entry name" value="T4SS-coupling_protein"/>
</dbReference>
<keyword evidence="4 7" id="KW-0812">Transmembrane</keyword>
<dbReference type="Proteomes" id="UP000316584">
    <property type="component" value="Chromosome"/>
</dbReference>
<name>A0A518N2K2_9GAMM</name>
<evidence type="ECO:0000313" key="9">
    <source>
        <dbReference type="Proteomes" id="UP000316584"/>
    </source>
</evidence>
<dbReference type="Gene3D" id="3.40.50.300">
    <property type="entry name" value="P-loop containing nucleotide triphosphate hydrolases"/>
    <property type="match status" value="1"/>
</dbReference>
<sequence length="566" mass="63165">MDRIRMTLALACLGAALAGGAWLAGMLVPRLLGLGDVQTDWTTWYRYLRAIGHPELAPYAGRIRLALGLGMGLPLLPACGAAFLLLRPRRRALHGRARFASALEIARRGLFTRSAHGIVVGRWCGRLLRFGGQQSVLLAAPTRSGKGVGVVVPNLLDYLGSVVVLDIKQENFALTSGWRAARGQAVYLFNPFAEDRRTHRWNPLSYVSTEPLQRVSDLQGIANLLYPDVGTEKKFWTSQARNAFTAFALYLFDHYEAQRQDGMPEELLLFPTLGHVFRLSSAEGAPARQHLQDLAARPFLGEHARRAFGNLLSQAEETFASILGSFREPLNPWIDPVLDAATSGNDFLLDDLRRRPMSIYVGVQPHRLAEARPLLNLFFSQLVNLNTRVLPQDDPSLRHQCLLLMDEFTALGRVDIIATAMAYMAGYNLRLLPVIQSMAQLDAVYGKDVARALVTNHALQVVFAPREQQDASEYSEMLGYTTLRRRNLTRGRRRGDVSRSETEERRALMLPQELKAMGDGREILFCEGMAHAVRCRKIRYYADRRYRGRLLPPAVAPLLPASLTSG</sequence>
<keyword evidence="5 7" id="KW-1133">Transmembrane helix</keyword>
<organism evidence="8 9">
    <name type="scientific">Luteimonas granuli</name>
    <dbReference type="NCBI Taxonomy" id="1176533"/>
    <lineage>
        <taxon>Bacteria</taxon>
        <taxon>Pseudomonadati</taxon>
        <taxon>Pseudomonadota</taxon>
        <taxon>Gammaproteobacteria</taxon>
        <taxon>Lysobacterales</taxon>
        <taxon>Lysobacteraceae</taxon>
        <taxon>Luteimonas</taxon>
    </lineage>
</organism>
<evidence type="ECO:0000256" key="7">
    <source>
        <dbReference type="SAM" id="Phobius"/>
    </source>
</evidence>
<dbReference type="AlphaFoldDB" id="A0A518N2K2"/>
<comment type="subcellular location">
    <subcellularLocation>
        <location evidence="1">Cell membrane</location>
        <topology evidence="1">Multi-pass membrane protein</topology>
    </subcellularLocation>
</comment>
<dbReference type="KEGG" id="lug:FPZ22_03845"/>
<gene>
    <name evidence="8" type="ORF">FPZ22_03845</name>
</gene>
<dbReference type="PANTHER" id="PTHR37937:SF1">
    <property type="entry name" value="CONJUGATIVE TRANSFER: DNA TRANSPORT"/>
    <property type="match status" value="1"/>
</dbReference>
<dbReference type="PANTHER" id="PTHR37937">
    <property type="entry name" value="CONJUGATIVE TRANSFER: DNA TRANSPORT"/>
    <property type="match status" value="1"/>
</dbReference>
<evidence type="ECO:0000313" key="8">
    <source>
        <dbReference type="EMBL" id="QDW66128.1"/>
    </source>
</evidence>
<evidence type="ECO:0000256" key="2">
    <source>
        <dbReference type="ARBA" id="ARBA00008806"/>
    </source>
</evidence>
<keyword evidence="6 7" id="KW-0472">Membrane</keyword>
<comment type="similarity">
    <text evidence="2">Belongs to the VirD4/TraG family.</text>
</comment>
<dbReference type="SUPFAM" id="SSF52540">
    <property type="entry name" value="P-loop containing nucleoside triphosphate hydrolases"/>
    <property type="match status" value="1"/>
</dbReference>
<keyword evidence="3" id="KW-1003">Cell membrane</keyword>
<dbReference type="EMBL" id="CP042218">
    <property type="protein sequence ID" value="QDW66128.1"/>
    <property type="molecule type" value="Genomic_DNA"/>
</dbReference>
<dbReference type="CDD" id="cd01127">
    <property type="entry name" value="TrwB_TraG_TraD_VirD4"/>
    <property type="match status" value="1"/>
</dbReference>
<evidence type="ECO:0000256" key="6">
    <source>
        <dbReference type="ARBA" id="ARBA00023136"/>
    </source>
</evidence>
<evidence type="ECO:0000256" key="3">
    <source>
        <dbReference type="ARBA" id="ARBA00022475"/>
    </source>
</evidence>
<evidence type="ECO:0000256" key="4">
    <source>
        <dbReference type="ARBA" id="ARBA00022692"/>
    </source>
</evidence>
<evidence type="ECO:0000256" key="1">
    <source>
        <dbReference type="ARBA" id="ARBA00004651"/>
    </source>
</evidence>
<dbReference type="GO" id="GO:0005886">
    <property type="term" value="C:plasma membrane"/>
    <property type="evidence" value="ECO:0007669"/>
    <property type="project" value="UniProtKB-SubCell"/>
</dbReference>